<sequence length="77" mass="8525">MNHSSHEGSGGPKSVTCPRCGKAFECRLAGDCWCASVDVSEAIRRSLAERYDTCICRTCLEELIEKEDRSQGFPARL</sequence>
<name>B4S8Z7_PROA2</name>
<reference evidence="1" key="1">
    <citation type="submission" date="2008-06" db="EMBL/GenBank/DDBJ databases">
        <title>Complete sequence of chromosome of Prosthecochloris aestuarii DSM 271.</title>
        <authorList>
            <consortium name="US DOE Joint Genome Institute"/>
            <person name="Lucas S."/>
            <person name="Copeland A."/>
            <person name="Lapidus A."/>
            <person name="Glavina del Rio T."/>
            <person name="Dalin E."/>
            <person name="Tice H."/>
            <person name="Bruce D."/>
            <person name="Goodwin L."/>
            <person name="Pitluck S."/>
            <person name="Schmutz J."/>
            <person name="Larimer F."/>
            <person name="Land M."/>
            <person name="Hauser L."/>
            <person name="Kyrpides N."/>
            <person name="Anderson I."/>
            <person name="Liu Z."/>
            <person name="Li T."/>
            <person name="Zhao F."/>
            <person name="Overmann J."/>
            <person name="Bryant D.A."/>
            <person name="Richardson P."/>
        </authorList>
    </citation>
    <scope>NUCLEOTIDE SEQUENCE [LARGE SCALE GENOMIC DNA]</scope>
    <source>
        <strain evidence="1">DSM 271</strain>
    </source>
</reference>
<dbReference type="Pfam" id="PF14375">
    <property type="entry name" value="Cys_rich_CWC"/>
    <property type="match status" value="1"/>
</dbReference>
<dbReference type="HOGENOM" id="CLU_188951_0_0_10"/>
<dbReference type="KEGG" id="paa:Paes_1514"/>
<dbReference type="InterPro" id="IPR032720">
    <property type="entry name" value="Cys_rich_CWC"/>
</dbReference>
<dbReference type="eggNOG" id="ENOG5033JBH">
    <property type="taxonomic scope" value="Bacteria"/>
</dbReference>
<dbReference type="RefSeq" id="WP_012506067.1">
    <property type="nucleotide sequence ID" value="NC_011059.1"/>
</dbReference>
<organism evidence="1 2">
    <name type="scientific">Prosthecochloris aestuarii (strain DSM 271 / SK 413)</name>
    <dbReference type="NCBI Taxonomy" id="290512"/>
    <lineage>
        <taxon>Bacteria</taxon>
        <taxon>Pseudomonadati</taxon>
        <taxon>Chlorobiota</taxon>
        <taxon>Chlorobiia</taxon>
        <taxon>Chlorobiales</taxon>
        <taxon>Chlorobiaceae</taxon>
        <taxon>Prosthecochloris</taxon>
    </lineage>
</organism>
<protein>
    <recommendedName>
        <fullName evidence="3">Cysteine-rich CWC</fullName>
    </recommendedName>
</protein>
<dbReference type="EMBL" id="CP001108">
    <property type="protein sequence ID" value="ACF46534.1"/>
    <property type="molecule type" value="Genomic_DNA"/>
</dbReference>
<evidence type="ECO:0000313" key="1">
    <source>
        <dbReference type="EMBL" id="ACF46534.1"/>
    </source>
</evidence>
<gene>
    <name evidence="1" type="ordered locus">Paes_1514</name>
</gene>
<proteinExistence type="predicted"/>
<dbReference type="AlphaFoldDB" id="B4S8Z7"/>
<accession>B4S8Z7</accession>
<dbReference type="Proteomes" id="UP000002725">
    <property type="component" value="Chromosome"/>
</dbReference>
<evidence type="ECO:0008006" key="3">
    <source>
        <dbReference type="Google" id="ProtNLM"/>
    </source>
</evidence>
<evidence type="ECO:0000313" key="2">
    <source>
        <dbReference type="Proteomes" id="UP000002725"/>
    </source>
</evidence>
<keyword evidence="2" id="KW-1185">Reference proteome</keyword>